<accession>K8XDV3</accession>
<proteinExistence type="predicted"/>
<organism evidence="2 3">
    <name type="scientific">Rhodococcus opacus M213</name>
    <dbReference type="NCBI Taxonomy" id="1129896"/>
    <lineage>
        <taxon>Bacteria</taxon>
        <taxon>Bacillati</taxon>
        <taxon>Actinomycetota</taxon>
        <taxon>Actinomycetes</taxon>
        <taxon>Mycobacteriales</taxon>
        <taxon>Nocardiaceae</taxon>
        <taxon>Rhodococcus</taxon>
    </lineage>
</organism>
<sequence>MVAGRDPNRSIPPRTGSARQGHWSRSPGLQPARGRFGLRTEFGQQ</sequence>
<protein>
    <submittedName>
        <fullName evidence="2">Uncharacterized protein</fullName>
    </submittedName>
</protein>
<gene>
    <name evidence="2" type="ORF">WSS_A29769</name>
</gene>
<dbReference type="Proteomes" id="UP000005951">
    <property type="component" value="Unassembled WGS sequence"/>
</dbReference>
<evidence type="ECO:0000256" key="1">
    <source>
        <dbReference type="SAM" id="MobiDB-lite"/>
    </source>
</evidence>
<feature type="region of interest" description="Disordered" evidence="1">
    <location>
        <begin position="1"/>
        <end position="45"/>
    </location>
</feature>
<dbReference type="AlphaFoldDB" id="K8XDV3"/>
<dbReference type="EMBL" id="AJYC02000095">
    <property type="protein sequence ID" value="EKT79001.1"/>
    <property type="molecule type" value="Genomic_DNA"/>
</dbReference>
<evidence type="ECO:0000313" key="3">
    <source>
        <dbReference type="Proteomes" id="UP000005951"/>
    </source>
</evidence>
<name>K8XDV3_RHOOP</name>
<evidence type="ECO:0000313" key="2">
    <source>
        <dbReference type="EMBL" id="EKT79001.1"/>
    </source>
</evidence>
<comment type="caution">
    <text evidence="2">The sequence shown here is derived from an EMBL/GenBank/DDBJ whole genome shotgun (WGS) entry which is preliminary data.</text>
</comment>
<reference evidence="2 3" key="1">
    <citation type="journal article" date="2013" name="Genome Announc.">
        <title>Draft Genome Sequence of Rhodococcus opacus Strain M213 Shows a Diverse Catabolic Potential.</title>
        <authorList>
            <person name="Pathak A."/>
            <person name="Green S.J."/>
            <person name="Ogram A."/>
            <person name="Chauhan A."/>
        </authorList>
    </citation>
    <scope>NUCLEOTIDE SEQUENCE [LARGE SCALE GENOMIC DNA]</scope>
    <source>
        <strain evidence="2 3">M213</strain>
    </source>
</reference>